<dbReference type="EMBL" id="CM046393">
    <property type="protein sequence ID" value="KAI8551610.1"/>
    <property type="molecule type" value="Genomic_DNA"/>
</dbReference>
<name>A0ACC0NEF8_RHOML</name>
<keyword evidence="2" id="KW-1185">Reference proteome</keyword>
<proteinExistence type="predicted"/>
<accession>A0ACC0NEF8</accession>
<reference evidence="1" key="1">
    <citation type="submission" date="2022-02" db="EMBL/GenBank/DDBJ databases">
        <title>Plant Genome Project.</title>
        <authorList>
            <person name="Zhang R.-G."/>
        </authorList>
    </citation>
    <scope>NUCLEOTIDE SEQUENCE</scope>
    <source>
        <strain evidence="1">AT1</strain>
    </source>
</reference>
<evidence type="ECO:0000313" key="2">
    <source>
        <dbReference type="Proteomes" id="UP001062846"/>
    </source>
</evidence>
<gene>
    <name evidence="1" type="ORF">RHMOL_Rhmol06G0199100</name>
</gene>
<evidence type="ECO:0000313" key="1">
    <source>
        <dbReference type="EMBL" id="KAI8551610.1"/>
    </source>
</evidence>
<sequence length="68" mass="6755">MSGSAAAEAASAAARALVGAAGHFKSCSSHTLPLPLVSPPTFTSVIDGSGSGVWFHCPFANSNTLCPH</sequence>
<organism evidence="1 2">
    <name type="scientific">Rhododendron molle</name>
    <name type="common">Chinese azalea</name>
    <name type="synonym">Azalea mollis</name>
    <dbReference type="NCBI Taxonomy" id="49168"/>
    <lineage>
        <taxon>Eukaryota</taxon>
        <taxon>Viridiplantae</taxon>
        <taxon>Streptophyta</taxon>
        <taxon>Embryophyta</taxon>
        <taxon>Tracheophyta</taxon>
        <taxon>Spermatophyta</taxon>
        <taxon>Magnoliopsida</taxon>
        <taxon>eudicotyledons</taxon>
        <taxon>Gunneridae</taxon>
        <taxon>Pentapetalae</taxon>
        <taxon>asterids</taxon>
        <taxon>Ericales</taxon>
        <taxon>Ericaceae</taxon>
        <taxon>Ericoideae</taxon>
        <taxon>Rhodoreae</taxon>
        <taxon>Rhododendron</taxon>
    </lineage>
</organism>
<dbReference type="Proteomes" id="UP001062846">
    <property type="component" value="Chromosome 6"/>
</dbReference>
<protein>
    <submittedName>
        <fullName evidence="1">Uncharacterized protein</fullName>
    </submittedName>
</protein>
<comment type="caution">
    <text evidence="1">The sequence shown here is derived from an EMBL/GenBank/DDBJ whole genome shotgun (WGS) entry which is preliminary data.</text>
</comment>